<keyword evidence="2" id="KW-1185">Reference proteome</keyword>
<accession>A0A1E3SR56</accession>
<dbReference type="STRING" id="243061.AWC25_12180"/>
<dbReference type="RefSeq" id="WP_069401385.1">
    <property type="nucleotide sequence ID" value="NZ_JAYWKZ010000021.1"/>
</dbReference>
<reference evidence="2" key="1">
    <citation type="submission" date="2016-09" db="EMBL/GenBank/DDBJ databases">
        <authorList>
            <person name="Greninger A.L."/>
            <person name="Jerome K.R."/>
            <person name="Mcnair B."/>
            <person name="Wallis C."/>
            <person name="Fang F."/>
        </authorList>
    </citation>
    <scope>NUCLEOTIDE SEQUENCE [LARGE SCALE GENOMIC DNA]</scope>
    <source>
        <strain evidence="2">BC1_M4</strain>
    </source>
</reference>
<sequence length="234" mass="26724">MTDRPFIDFSSLPTVDADGLGPLSEERRPRFEQDCSELGDRACWALQNLLARRYISNEQHPELWSWLMAFRRKLASRLSELDLVLVVDDAIEYAYVEQADYESRWDRKLLRKETLNTYDSVLALHLAKMMRAAPDGRVLISRDDIHALFAVVDNPTDRDEKRFADRITEAIRKLDEVDVLQKTDDEDTFTVSPVVLSIMTASRIEELQAQFTALIAARGNRNGDGSDGDSEADQ</sequence>
<evidence type="ECO:0000313" key="2">
    <source>
        <dbReference type="Proteomes" id="UP000094224"/>
    </source>
</evidence>
<dbReference type="Pfam" id="PF13835">
    <property type="entry name" value="DUF4194"/>
    <property type="match status" value="1"/>
</dbReference>
<organism evidence="1 2">
    <name type="scientific">Mycobacterium sherrisii</name>
    <dbReference type="NCBI Taxonomy" id="243061"/>
    <lineage>
        <taxon>Bacteria</taxon>
        <taxon>Bacillati</taxon>
        <taxon>Actinomycetota</taxon>
        <taxon>Actinomycetes</taxon>
        <taxon>Mycobacteriales</taxon>
        <taxon>Mycobacteriaceae</taxon>
        <taxon>Mycobacterium</taxon>
        <taxon>Mycobacterium simiae complex</taxon>
    </lineage>
</organism>
<comment type="caution">
    <text evidence="1">The sequence shown here is derived from an EMBL/GenBank/DDBJ whole genome shotgun (WGS) entry which is preliminary data.</text>
</comment>
<evidence type="ECO:0000313" key="1">
    <source>
        <dbReference type="EMBL" id="ODR04641.1"/>
    </source>
</evidence>
<dbReference type="Proteomes" id="UP000094224">
    <property type="component" value="Unassembled WGS sequence"/>
</dbReference>
<dbReference type="InterPro" id="IPR025449">
    <property type="entry name" value="JetB"/>
</dbReference>
<proteinExistence type="predicted"/>
<dbReference type="AlphaFoldDB" id="A0A1E3SR56"/>
<gene>
    <name evidence="1" type="ORF">BHQ21_16590</name>
</gene>
<evidence type="ECO:0008006" key="3">
    <source>
        <dbReference type="Google" id="ProtNLM"/>
    </source>
</evidence>
<protein>
    <recommendedName>
        <fullName evidence="3">DUF4194 domain-containing protein</fullName>
    </recommendedName>
</protein>
<dbReference type="EMBL" id="MIHC01000029">
    <property type="protein sequence ID" value="ODR04641.1"/>
    <property type="molecule type" value="Genomic_DNA"/>
</dbReference>
<name>A0A1E3SR56_9MYCO</name>